<proteinExistence type="predicted"/>
<dbReference type="SUPFAM" id="SSF55729">
    <property type="entry name" value="Acyl-CoA N-acyltransferases (Nat)"/>
    <property type="match status" value="1"/>
</dbReference>
<dbReference type="EMBL" id="CP060714">
    <property type="protein sequence ID" value="QNN59212.1"/>
    <property type="molecule type" value="Genomic_DNA"/>
</dbReference>
<dbReference type="Gene3D" id="3.40.630.30">
    <property type="match status" value="1"/>
</dbReference>
<keyword evidence="2" id="KW-0012">Acyltransferase</keyword>
<dbReference type="InterPro" id="IPR000182">
    <property type="entry name" value="GNAT_dom"/>
</dbReference>
<sequence>MFHLRKSHTADSPSAIDIWCRAVDDSHDFLSPADRQSIEQEVRSFLPQVPLDLAVDVASGQTAAFMFLHDGHLEALFVHPQFKGRGAGGLLVRHALAVHPMLTVDVNEQNMQARRFYGHQGFQPVGRSDVDGQGRRYPIIHMRYMG</sequence>
<dbReference type="NCBIfam" id="NF007807">
    <property type="entry name" value="PRK10514.1"/>
    <property type="match status" value="1"/>
</dbReference>
<dbReference type="Pfam" id="PF13673">
    <property type="entry name" value="Acetyltransf_10"/>
    <property type="match status" value="1"/>
</dbReference>
<dbReference type="AlphaFoldDB" id="A0A7G9RUD7"/>
<evidence type="ECO:0000313" key="4">
    <source>
        <dbReference type="EMBL" id="QNN59212.1"/>
    </source>
</evidence>
<protein>
    <submittedName>
        <fullName evidence="4">Acetyltransferase</fullName>
    </submittedName>
</protein>
<gene>
    <name evidence="4" type="ORF">H9K76_10760</name>
</gene>
<accession>A0A7G9RUD7</accession>
<dbReference type="CDD" id="cd04301">
    <property type="entry name" value="NAT_SF"/>
    <property type="match status" value="1"/>
</dbReference>
<dbReference type="PANTHER" id="PTHR43800">
    <property type="entry name" value="PEPTIDYL-LYSINE N-ACETYLTRANSFERASE YJAB"/>
    <property type="match status" value="1"/>
</dbReference>
<dbReference type="PANTHER" id="PTHR43800:SF1">
    <property type="entry name" value="PEPTIDYL-LYSINE N-ACETYLTRANSFERASE YJAB"/>
    <property type="match status" value="1"/>
</dbReference>
<dbReference type="Proteomes" id="UP000515811">
    <property type="component" value="Chromosome"/>
</dbReference>
<organism evidence="4 5">
    <name type="scientific">Diaphorobacter ruginosibacter</name>
    <dbReference type="NCBI Taxonomy" id="1715720"/>
    <lineage>
        <taxon>Bacteria</taxon>
        <taxon>Pseudomonadati</taxon>
        <taxon>Pseudomonadota</taxon>
        <taxon>Betaproteobacteria</taxon>
        <taxon>Burkholderiales</taxon>
        <taxon>Comamonadaceae</taxon>
        <taxon>Diaphorobacter</taxon>
    </lineage>
</organism>
<dbReference type="PROSITE" id="PS51186">
    <property type="entry name" value="GNAT"/>
    <property type="match status" value="1"/>
</dbReference>
<evidence type="ECO:0000256" key="1">
    <source>
        <dbReference type="ARBA" id="ARBA00022679"/>
    </source>
</evidence>
<keyword evidence="1 4" id="KW-0808">Transferase</keyword>
<feature type="domain" description="N-acetyltransferase" evidence="3">
    <location>
        <begin position="16"/>
        <end position="146"/>
    </location>
</feature>
<name>A0A7G9RUD7_9BURK</name>
<evidence type="ECO:0000259" key="3">
    <source>
        <dbReference type="PROSITE" id="PS51186"/>
    </source>
</evidence>
<dbReference type="InterPro" id="IPR016181">
    <property type="entry name" value="Acyl_CoA_acyltransferase"/>
</dbReference>
<dbReference type="GO" id="GO:0016747">
    <property type="term" value="F:acyltransferase activity, transferring groups other than amino-acyl groups"/>
    <property type="evidence" value="ECO:0007669"/>
    <property type="project" value="InterPro"/>
</dbReference>
<evidence type="ECO:0000313" key="5">
    <source>
        <dbReference type="Proteomes" id="UP000515811"/>
    </source>
</evidence>
<keyword evidence="5" id="KW-1185">Reference proteome</keyword>
<reference evidence="4 5" key="1">
    <citation type="submission" date="2020-08" db="EMBL/GenBank/DDBJ databases">
        <title>Genome sequence of Diaphorobacter ruginosibacter DSM 27467T.</title>
        <authorList>
            <person name="Hyun D.-W."/>
            <person name="Bae J.-W."/>
        </authorList>
    </citation>
    <scope>NUCLEOTIDE SEQUENCE [LARGE SCALE GENOMIC DNA]</scope>
    <source>
        <strain evidence="4 5">DSM 27467</strain>
    </source>
</reference>
<dbReference type="RefSeq" id="WP_187600224.1">
    <property type="nucleotide sequence ID" value="NZ_CP060714.1"/>
</dbReference>
<evidence type="ECO:0000256" key="2">
    <source>
        <dbReference type="ARBA" id="ARBA00023315"/>
    </source>
</evidence>
<dbReference type="KEGG" id="drg:H9K76_10760"/>